<dbReference type="GO" id="GO:0003924">
    <property type="term" value="F:GTPase activity"/>
    <property type="evidence" value="ECO:0007669"/>
    <property type="project" value="UniProtKB-ARBA"/>
</dbReference>
<dbReference type="Pfam" id="PF22594">
    <property type="entry name" value="GTP-eEF1A_C"/>
    <property type="match status" value="1"/>
</dbReference>
<accession>A0A9J6ERW3</accession>
<protein>
    <recommendedName>
        <fullName evidence="5">GTP-eEF1A C-terminal domain-containing protein</fullName>
    </recommendedName>
</protein>
<comment type="caution">
    <text evidence="6">The sequence shown here is derived from an EMBL/GenBank/DDBJ whole genome shotgun (WGS) entry which is preliminary data.</text>
</comment>
<dbReference type="SUPFAM" id="SSF50465">
    <property type="entry name" value="EF-Tu/eEF-1alpha/eIF2-gamma C-terminal domain"/>
    <property type="match status" value="1"/>
</dbReference>
<evidence type="ECO:0000256" key="1">
    <source>
        <dbReference type="ARBA" id="ARBA00022741"/>
    </source>
</evidence>
<evidence type="ECO:0000259" key="5">
    <source>
        <dbReference type="Pfam" id="PF22594"/>
    </source>
</evidence>
<dbReference type="InterPro" id="IPR050100">
    <property type="entry name" value="TRAFAC_GTPase_members"/>
</dbReference>
<dbReference type="GO" id="GO:0005525">
    <property type="term" value="F:GTP binding"/>
    <property type="evidence" value="ECO:0007669"/>
    <property type="project" value="UniProtKB-KW"/>
</dbReference>
<evidence type="ECO:0000313" key="6">
    <source>
        <dbReference type="EMBL" id="KAH8037146.1"/>
    </source>
</evidence>
<dbReference type="SUPFAM" id="SSF50447">
    <property type="entry name" value="Translation proteins"/>
    <property type="match status" value="1"/>
</dbReference>
<evidence type="ECO:0000256" key="3">
    <source>
        <dbReference type="ARBA" id="ARBA00023134"/>
    </source>
</evidence>
<proteinExistence type="predicted"/>
<organism evidence="6 7">
    <name type="scientific">Rhipicephalus microplus</name>
    <name type="common">Cattle tick</name>
    <name type="synonym">Boophilus microplus</name>
    <dbReference type="NCBI Taxonomy" id="6941"/>
    <lineage>
        <taxon>Eukaryota</taxon>
        <taxon>Metazoa</taxon>
        <taxon>Ecdysozoa</taxon>
        <taxon>Arthropoda</taxon>
        <taxon>Chelicerata</taxon>
        <taxon>Arachnida</taxon>
        <taxon>Acari</taxon>
        <taxon>Parasitiformes</taxon>
        <taxon>Ixodida</taxon>
        <taxon>Ixodoidea</taxon>
        <taxon>Ixodidae</taxon>
        <taxon>Rhipicephalinae</taxon>
        <taxon>Rhipicephalus</taxon>
        <taxon>Boophilus</taxon>
    </lineage>
</organism>
<keyword evidence="2" id="KW-0648">Protein biosynthesis</keyword>
<dbReference type="GO" id="GO:0005737">
    <property type="term" value="C:cytoplasm"/>
    <property type="evidence" value="ECO:0007669"/>
    <property type="project" value="UniProtKB-ARBA"/>
</dbReference>
<dbReference type="InterPro" id="IPR009000">
    <property type="entry name" value="Transl_B-barrel_sf"/>
</dbReference>
<evidence type="ECO:0000313" key="7">
    <source>
        <dbReference type="Proteomes" id="UP000821866"/>
    </source>
</evidence>
<feature type="compositionally biased region" description="Low complexity" evidence="4">
    <location>
        <begin position="320"/>
        <end position="336"/>
    </location>
</feature>
<reference evidence="6" key="1">
    <citation type="journal article" date="2020" name="Cell">
        <title>Large-Scale Comparative Analyses of Tick Genomes Elucidate Their Genetic Diversity and Vector Capacities.</title>
        <authorList>
            <consortium name="Tick Genome and Microbiome Consortium (TIGMIC)"/>
            <person name="Jia N."/>
            <person name="Wang J."/>
            <person name="Shi W."/>
            <person name="Du L."/>
            <person name="Sun Y."/>
            <person name="Zhan W."/>
            <person name="Jiang J.F."/>
            <person name="Wang Q."/>
            <person name="Zhang B."/>
            <person name="Ji P."/>
            <person name="Bell-Sakyi L."/>
            <person name="Cui X.M."/>
            <person name="Yuan T.T."/>
            <person name="Jiang B.G."/>
            <person name="Yang W.F."/>
            <person name="Lam T.T."/>
            <person name="Chang Q.C."/>
            <person name="Ding S.J."/>
            <person name="Wang X.J."/>
            <person name="Zhu J.G."/>
            <person name="Ruan X.D."/>
            <person name="Zhao L."/>
            <person name="Wei J.T."/>
            <person name="Ye R.Z."/>
            <person name="Que T.C."/>
            <person name="Du C.H."/>
            <person name="Zhou Y.H."/>
            <person name="Cheng J.X."/>
            <person name="Dai P.F."/>
            <person name="Guo W.B."/>
            <person name="Han X.H."/>
            <person name="Huang E.J."/>
            <person name="Li L.F."/>
            <person name="Wei W."/>
            <person name="Gao Y.C."/>
            <person name="Liu J.Z."/>
            <person name="Shao H.Z."/>
            <person name="Wang X."/>
            <person name="Wang C.C."/>
            <person name="Yang T.C."/>
            <person name="Huo Q.B."/>
            <person name="Li W."/>
            <person name="Chen H.Y."/>
            <person name="Chen S.E."/>
            <person name="Zhou L.G."/>
            <person name="Ni X.B."/>
            <person name="Tian J.H."/>
            <person name="Sheng Y."/>
            <person name="Liu T."/>
            <person name="Pan Y.S."/>
            <person name="Xia L.Y."/>
            <person name="Li J."/>
            <person name="Zhao F."/>
            <person name="Cao W.C."/>
        </authorList>
    </citation>
    <scope>NUCLEOTIDE SEQUENCE</scope>
    <source>
        <strain evidence="6">Rmic-2018</strain>
    </source>
</reference>
<dbReference type="EMBL" id="JABSTU010000002">
    <property type="protein sequence ID" value="KAH8037146.1"/>
    <property type="molecule type" value="Genomic_DNA"/>
</dbReference>
<feature type="region of interest" description="Disordered" evidence="4">
    <location>
        <begin position="306"/>
        <end position="384"/>
    </location>
</feature>
<dbReference type="CDD" id="cd03704">
    <property type="entry name" value="eRF3_C_III"/>
    <property type="match status" value="1"/>
</dbReference>
<keyword evidence="3" id="KW-0342">GTP-binding</keyword>
<keyword evidence="1" id="KW-0547">Nucleotide-binding</keyword>
<dbReference type="InterPro" id="IPR054696">
    <property type="entry name" value="GTP-eEF1A_C"/>
</dbReference>
<sequence>MLTVAPRAGTPERFSRAASGAGSTVRDFKRYNECKDKLVPYLRKCGFNPKTELTFMPCSGLTGAYLKEVAPPDVCPWYRGPPFLVYIDSLAPLSRSADGPFRMPAVDKYKQLLLMPNRRTVEVLQLWSDEDETNLITSGENVKVKLKGVEEEEVSPGFVLCDVVNQCKVAKVFDAQVVILEHKSIICPGYSAVLHIHAAIEECSVKTIICLVDRKSGEKSKTRPRFVKQDQIAIMRMECAGVVCMEPFKEFPQMGRFTLRDEVSCPLNFLASELDCVFPYDCKVAPLPSGRCCGWWNDWEQPRSSATLPARSRHHHPGIASSSKAPPAPPTHLATANNGTARGAHEASTAGPNARFEPLRRRPQADDRGPHGGAPSAVGSGLELGPNQSARVIRRGSLQHHCIVVPRCISSLGM</sequence>
<dbReference type="PANTHER" id="PTHR23115">
    <property type="entry name" value="TRANSLATION FACTOR"/>
    <property type="match status" value="1"/>
</dbReference>
<dbReference type="InterPro" id="IPR027417">
    <property type="entry name" value="P-loop_NTPase"/>
</dbReference>
<dbReference type="VEuPathDB" id="VectorBase:LOC119179490"/>
<dbReference type="FunFam" id="2.40.30.10:FF:000017">
    <property type="entry name" value="Eukaryotic peptide chain release factor GTP-binding subunit"/>
    <property type="match status" value="1"/>
</dbReference>
<name>A0A9J6ERW3_RHIMP</name>
<dbReference type="InterPro" id="IPR009001">
    <property type="entry name" value="Transl_elong_EF1A/Init_IF2_C"/>
</dbReference>
<reference evidence="6" key="2">
    <citation type="submission" date="2021-09" db="EMBL/GenBank/DDBJ databases">
        <authorList>
            <person name="Jia N."/>
            <person name="Wang J."/>
            <person name="Shi W."/>
            <person name="Du L."/>
            <person name="Sun Y."/>
            <person name="Zhan W."/>
            <person name="Jiang J."/>
            <person name="Wang Q."/>
            <person name="Zhang B."/>
            <person name="Ji P."/>
            <person name="Sakyi L.B."/>
            <person name="Cui X."/>
            <person name="Yuan T."/>
            <person name="Jiang B."/>
            <person name="Yang W."/>
            <person name="Lam T.T.-Y."/>
            <person name="Chang Q."/>
            <person name="Ding S."/>
            <person name="Wang X."/>
            <person name="Zhu J."/>
            <person name="Ruan X."/>
            <person name="Zhao L."/>
            <person name="Wei J."/>
            <person name="Que T."/>
            <person name="Du C."/>
            <person name="Cheng J."/>
            <person name="Dai P."/>
            <person name="Han X."/>
            <person name="Huang E."/>
            <person name="Gao Y."/>
            <person name="Liu J."/>
            <person name="Shao H."/>
            <person name="Ye R."/>
            <person name="Li L."/>
            <person name="Wei W."/>
            <person name="Wang X."/>
            <person name="Wang C."/>
            <person name="Huo Q."/>
            <person name="Li W."/>
            <person name="Guo W."/>
            <person name="Chen H."/>
            <person name="Chen S."/>
            <person name="Zhou L."/>
            <person name="Zhou L."/>
            <person name="Ni X."/>
            <person name="Tian J."/>
            <person name="Zhou Y."/>
            <person name="Sheng Y."/>
            <person name="Liu T."/>
            <person name="Pan Y."/>
            <person name="Xia L."/>
            <person name="Li J."/>
            <person name="Zhao F."/>
            <person name="Cao W."/>
        </authorList>
    </citation>
    <scope>NUCLEOTIDE SEQUENCE</scope>
    <source>
        <strain evidence="6">Rmic-2018</strain>
        <tissue evidence="6">Larvae</tissue>
    </source>
</reference>
<dbReference type="GO" id="GO:0006415">
    <property type="term" value="P:translational termination"/>
    <property type="evidence" value="ECO:0007669"/>
    <property type="project" value="UniProtKB-ARBA"/>
</dbReference>
<dbReference type="Proteomes" id="UP000821866">
    <property type="component" value="Chromosome 10"/>
</dbReference>
<dbReference type="AlphaFoldDB" id="A0A9J6ERW3"/>
<evidence type="ECO:0000256" key="2">
    <source>
        <dbReference type="ARBA" id="ARBA00022917"/>
    </source>
</evidence>
<evidence type="ECO:0000256" key="4">
    <source>
        <dbReference type="SAM" id="MobiDB-lite"/>
    </source>
</evidence>
<feature type="compositionally biased region" description="Basic and acidic residues" evidence="4">
    <location>
        <begin position="357"/>
        <end position="370"/>
    </location>
</feature>
<dbReference type="Gene3D" id="2.40.30.10">
    <property type="entry name" value="Translation factors"/>
    <property type="match status" value="3"/>
</dbReference>
<gene>
    <name evidence="6" type="ORF">HPB51_008828</name>
</gene>
<dbReference type="Gene3D" id="3.40.50.300">
    <property type="entry name" value="P-loop containing nucleotide triphosphate hydrolases"/>
    <property type="match status" value="1"/>
</dbReference>
<keyword evidence="7" id="KW-1185">Reference proteome</keyword>
<feature type="domain" description="GTP-eEF1A C-terminal" evidence="5">
    <location>
        <begin position="173"/>
        <end position="262"/>
    </location>
</feature>